<dbReference type="Proteomes" id="UP000237246">
    <property type="component" value="Unassembled WGS sequence"/>
</dbReference>
<evidence type="ECO:0000313" key="3">
    <source>
        <dbReference type="Proteomes" id="UP000237246"/>
    </source>
</evidence>
<dbReference type="AlphaFoldDB" id="A0A2P4TGT9"/>
<sequence length="37" mass="4064">MGTDVLGCTTNQHLARFVFLLLFIGSVLICGSIFFKT</sequence>
<organism evidence="2 3">
    <name type="scientific">Bambusicola thoracicus</name>
    <name type="common">Chinese bamboo-partridge</name>
    <name type="synonym">Perdix thoracica</name>
    <dbReference type="NCBI Taxonomy" id="9083"/>
    <lineage>
        <taxon>Eukaryota</taxon>
        <taxon>Metazoa</taxon>
        <taxon>Chordata</taxon>
        <taxon>Craniata</taxon>
        <taxon>Vertebrata</taxon>
        <taxon>Euteleostomi</taxon>
        <taxon>Archelosauria</taxon>
        <taxon>Archosauria</taxon>
        <taxon>Dinosauria</taxon>
        <taxon>Saurischia</taxon>
        <taxon>Theropoda</taxon>
        <taxon>Coelurosauria</taxon>
        <taxon>Aves</taxon>
        <taxon>Neognathae</taxon>
        <taxon>Galloanserae</taxon>
        <taxon>Galliformes</taxon>
        <taxon>Phasianidae</taxon>
        <taxon>Perdicinae</taxon>
        <taxon>Bambusicola</taxon>
    </lineage>
</organism>
<gene>
    <name evidence="2" type="ORF">CIB84_000704</name>
</gene>
<keyword evidence="1" id="KW-0812">Transmembrane</keyword>
<feature type="transmembrane region" description="Helical" evidence="1">
    <location>
        <begin position="14"/>
        <end position="35"/>
    </location>
</feature>
<comment type="caution">
    <text evidence="2">The sequence shown here is derived from an EMBL/GenBank/DDBJ whole genome shotgun (WGS) entry which is preliminary data.</text>
</comment>
<evidence type="ECO:0000313" key="2">
    <source>
        <dbReference type="EMBL" id="POI35544.1"/>
    </source>
</evidence>
<evidence type="ECO:0000256" key="1">
    <source>
        <dbReference type="SAM" id="Phobius"/>
    </source>
</evidence>
<keyword evidence="1" id="KW-0472">Membrane</keyword>
<keyword evidence="3" id="KW-1185">Reference proteome</keyword>
<protein>
    <submittedName>
        <fullName evidence="2">Uncharacterized protein</fullName>
    </submittedName>
</protein>
<keyword evidence="1" id="KW-1133">Transmembrane helix</keyword>
<proteinExistence type="predicted"/>
<reference evidence="2 3" key="1">
    <citation type="submission" date="2018-01" db="EMBL/GenBank/DDBJ databases">
        <title>Comparison of the Chinese Bamboo Partridge and Red Junglefowl genome sequences highlights the importance of demography in genome evolution.</title>
        <authorList>
            <person name="Tiley G.P."/>
            <person name="Kimball R.T."/>
            <person name="Braun E.L."/>
            <person name="Burleigh J.G."/>
        </authorList>
    </citation>
    <scope>NUCLEOTIDE SEQUENCE [LARGE SCALE GENOMIC DNA]</scope>
    <source>
        <strain evidence="2">RTK389</strain>
        <tissue evidence="2">Blood</tissue>
    </source>
</reference>
<accession>A0A2P4TGT9</accession>
<dbReference type="EMBL" id="PPHD01000381">
    <property type="protein sequence ID" value="POI35544.1"/>
    <property type="molecule type" value="Genomic_DNA"/>
</dbReference>
<name>A0A2P4TGT9_BAMTH</name>